<protein>
    <recommendedName>
        <fullName evidence="1">DUF6817 domain-containing protein</fullName>
    </recommendedName>
</protein>
<keyword evidence="3" id="KW-1185">Reference proteome</keyword>
<dbReference type="EMBL" id="JAWRCP010000002">
    <property type="protein sequence ID" value="MDW6094789.1"/>
    <property type="molecule type" value="Genomic_DNA"/>
</dbReference>
<evidence type="ECO:0000313" key="3">
    <source>
        <dbReference type="Proteomes" id="UP001279860"/>
    </source>
</evidence>
<dbReference type="Pfam" id="PF20680">
    <property type="entry name" value="DUF6817"/>
    <property type="match status" value="1"/>
</dbReference>
<dbReference type="InterPro" id="IPR049202">
    <property type="entry name" value="DUF6817"/>
</dbReference>
<proteinExistence type="predicted"/>
<dbReference type="Proteomes" id="UP001279860">
    <property type="component" value="Unassembled WGS sequence"/>
</dbReference>
<evidence type="ECO:0000313" key="2">
    <source>
        <dbReference type="EMBL" id="MDW6094789.1"/>
    </source>
</evidence>
<name>A0ABU4J1S2_9VIBR</name>
<accession>A0ABU4J1S2</accession>
<comment type="caution">
    <text evidence="2">The sequence shown here is derived from an EMBL/GenBank/DDBJ whole genome shotgun (WGS) entry which is preliminary data.</text>
</comment>
<evidence type="ECO:0000259" key="1">
    <source>
        <dbReference type="Pfam" id="PF20680"/>
    </source>
</evidence>
<dbReference type="RefSeq" id="WP_318585736.1">
    <property type="nucleotide sequence ID" value="NZ_JAWRCP010000002.1"/>
</dbReference>
<reference evidence="2 3" key="1">
    <citation type="submission" date="2023-11" db="EMBL/GenBank/DDBJ databases">
        <title>Plant-associative lifestyle of Vibrio porteresiae and its evolutionary dynamics.</title>
        <authorList>
            <person name="Rameshkumar N."/>
            <person name="Kirti K."/>
        </authorList>
    </citation>
    <scope>NUCLEOTIDE SEQUENCE [LARGE SCALE GENOMIC DNA]</scope>
    <source>
        <strain evidence="2 3">MSSRF7</strain>
    </source>
</reference>
<organism evidence="2 3">
    <name type="scientific">Vibrio rhizosphaerae</name>
    <dbReference type="NCBI Taxonomy" id="398736"/>
    <lineage>
        <taxon>Bacteria</taxon>
        <taxon>Pseudomonadati</taxon>
        <taxon>Pseudomonadota</taxon>
        <taxon>Gammaproteobacteria</taxon>
        <taxon>Vibrionales</taxon>
        <taxon>Vibrionaceae</taxon>
        <taxon>Vibrio</taxon>
    </lineage>
</organism>
<feature type="domain" description="DUF6817" evidence="1">
    <location>
        <begin position="11"/>
        <end position="78"/>
    </location>
</feature>
<gene>
    <name evidence="2" type="ORF">SBX64_19780</name>
</gene>
<sequence>MDKNEVYGRHHTSHLIHTAKILSDNGCNAATIVAGALHSLYDNDSMYGNKGANYNDRDTIRDIVGRDTEQLIFLYSQVHTVRDFTQISGNDEGVVIHTKSDDILLSDSELNCLADILLSDMIEQIVWCVDHKGIFTIEEAQEHLAKLVEVSKYATLSIRQLFDRYWEMSCAQA</sequence>